<dbReference type="PROSITE" id="PS50005">
    <property type="entry name" value="TPR"/>
    <property type="match status" value="1"/>
</dbReference>
<feature type="non-terminal residue" evidence="3">
    <location>
        <position position="1"/>
    </location>
</feature>
<dbReference type="Pfam" id="PF00856">
    <property type="entry name" value="SET"/>
    <property type="match status" value="1"/>
</dbReference>
<evidence type="ECO:0000313" key="3">
    <source>
        <dbReference type="EMBL" id="KAJ6638182.1"/>
    </source>
</evidence>
<feature type="domain" description="SET" evidence="2">
    <location>
        <begin position="85"/>
        <end position="272"/>
    </location>
</feature>
<proteinExistence type="predicted"/>
<dbReference type="Proteomes" id="UP001151699">
    <property type="component" value="Chromosome X"/>
</dbReference>
<dbReference type="PANTHER" id="PTHR47111">
    <property type="entry name" value="BCDNA.LD29892"/>
    <property type="match status" value="1"/>
</dbReference>
<dbReference type="OrthoDB" id="62495at2759"/>
<dbReference type="PANTHER" id="PTHR47111:SF1">
    <property type="entry name" value="SET AND MYND DOMAIN-CONTAINING PROTEIN 4"/>
    <property type="match status" value="1"/>
</dbReference>
<dbReference type="PROSITE" id="PS50280">
    <property type="entry name" value="SET"/>
    <property type="match status" value="1"/>
</dbReference>
<keyword evidence="1" id="KW-0802">TPR repeat</keyword>
<evidence type="ECO:0000259" key="2">
    <source>
        <dbReference type="PROSITE" id="PS50280"/>
    </source>
</evidence>
<reference evidence="3" key="1">
    <citation type="submission" date="2022-07" db="EMBL/GenBank/DDBJ databases">
        <authorList>
            <person name="Trinca V."/>
            <person name="Uliana J.V.C."/>
            <person name="Torres T.T."/>
            <person name="Ward R.J."/>
            <person name="Monesi N."/>
        </authorList>
    </citation>
    <scope>NUCLEOTIDE SEQUENCE</scope>
    <source>
        <strain evidence="3">HSMRA1968</strain>
        <tissue evidence="3">Whole embryos</tissue>
    </source>
</reference>
<name>A0A9Q0MUC7_9DIPT</name>
<dbReference type="SMART" id="SM00317">
    <property type="entry name" value="SET"/>
    <property type="match status" value="1"/>
</dbReference>
<organism evidence="3 4">
    <name type="scientific">Pseudolycoriella hygida</name>
    <dbReference type="NCBI Taxonomy" id="35572"/>
    <lineage>
        <taxon>Eukaryota</taxon>
        <taxon>Metazoa</taxon>
        <taxon>Ecdysozoa</taxon>
        <taxon>Arthropoda</taxon>
        <taxon>Hexapoda</taxon>
        <taxon>Insecta</taxon>
        <taxon>Pterygota</taxon>
        <taxon>Neoptera</taxon>
        <taxon>Endopterygota</taxon>
        <taxon>Diptera</taxon>
        <taxon>Nematocera</taxon>
        <taxon>Sciaroidea</taxon>
        <taxon>Sciaridae</taxon>
        <taxon>Pseudolycoriella</taxon>
    </lineage>
</organism>
<dbReference type="Gene3D" id="2.170.270.10">
    <property type="entry name" value="SET domain"/>
    <property type="match status" value="1"/>
</dbReference>
<keyword evidence="4" id="KW-1185">Reference proteome</keyword>
<dbReference type="InterPro" id="IPR019734">
    <property type="entry name" value="TPR_rpt"/>
</dbReference>
<dbReference type="InterPro" id="IPR046341">
    <property type="entry name" value="SET_dom_sf"/>
</dbReference>
<dbReference type="AlphaFoldDB" id="A0A9Q0MUC7"/>
<dbReference type="GO" id="GO:0008757">
    <property type="term" value="F:S-adenosylmethionine-dependent methyltransferase activity"/>
    <property type="evidence" value="ECO:0007669"/>
    <property type="project" value="UniProtKB-ARBA"/>
</dbReference>
<dbReference type="SUPFAM" id="SSF82199">
    <property type="entry name" value="SET domain"/>
    <property type="match status" value="1"/>
</dbReference>
<dbReference type="GO" id="GO:0008170">
    <property type="term" value="F:N-methyltransferase activity"/>
    <property type="evidence" value="ECO:0007669"/>
    <property type="project" value="UniProtKB-ARBA"/>
</dbReference>
<protein>
    <submittedName>
        <fullName evidence="3">SET domain-containing protein 3</fullName>
    </submittedName>
</protein>
<dbReference type="GO" id="GO:0008276">
    <property type="term" value="F:protein methyltransferase activity"/>
    <property type="evidence" value="ECO:0007669"/>
    <property type="project" value="UniProtKB-ARBA"/>
</dbReference>
<sequence length="371" mass="42850">IDNKVGSRLRRDTYINRAKIYYESNHFQHALDNFDRAVEAQPFEAGSVDYDDLTEMHRKCKDHVLQGPAESSVMDLFGLSLPINEKLPFISDCVALDENEIYGRYIITKKDLSPGDVVVAEEPFFKQLTALCSSHTNEKTIMDFDFRDTDEANKKKLILSVSGLDKREPVNEASSDRFKNVFAQIYEDFGGAHSELVDFLTKCSLSLTVNFFHFFWSATDDAEPSGYALCALSAFFAHSCDPNVEKIDVDNKFVFVVKKPIKAGEQLSMCYDRYNFMKNSFYERQKYLKSVYNFECKCVACVDNYPRYHYEFNRQNITIKEAKERYRHNCELIKEKFAEYPNENLCAMMAENIYLLTNIGNNMHLSTGTTI</sequence>
<dbReference type="InterPro" id="IPR001214">
    <property type="entry name" value="SET_dom"/>
</dbReference>
<dbReference type="EMBL" id="WJQU01000003">
    <property type="protein sequence ID" value="KAJ6638182.1"/>
    <property type="molecule type" value="Genomic_DNA"/>
</dbReference>
<comment type="caution">
    <text evidence="3">The sequence shown here is derived from an EMBL/GenBank/DDBJ whole genome shotgun (WGS) entry which is preliminary data.</text>
</comment>
<feature type="non-terminal residue" evidence="3">
    <location>
        <position position="371"/>
    </location>
</feature>
<accession>A0A9Q0MUC7</accession>
<evidence type="ECO:0000256" key="1">
    <source>
        <dbReference type="PROSITE-ProRule" id="PRU00339"/>
    </source>
</evidence>
<feature type="repeat" description="TPR" evidence="1">
    <location>
        <begin position="11"/>
        <end position="44"/>
    </location>
</feature>
<evidence type="ECO:0000313" key="4">
    <source>
        <dbReference type="Proteomes" id="UP001151699"/>
    </source>
</evidence>
<gene>
    <name evidence="3" type="primary">set-3</name>
    <name evidence="3" type="ORF">Bhyg_10915</name>
</gene>